<keyword evidence="1 3" id="KW-0479">Metal-binding</keyword>
<accession>A0A7R8X3T7</accession>
<evidence type="ECO:0000256" key="3">
    <source>
        <dbReference type="PROSITE-ProRule" id="PRU00175"/>
    </source>
</evidence>
<evidence type="ECO:0000313" key="7">
    <source>
        <dbReference type="Proteomes" id="UP000677054"/>
    </source>
</evidence>
<evidence type="ECO:0000313" key="6">
    <source>
        <dbReference type="EMBL" id="CAD7240336.1"/>
    </source>
</evidence>
<dbReference type="OrthoDB" id="6381204at2759"/>
<dbReference type="Proteomes" id="UP000677054">
    <property type="component" value="Unassembled WGS sequence"/>
</dbReference>
<keyword evidence="1 3" id="KW-0863">Zinc-finger</keyword>
<dbReference type="AlphaFoldDB" id="A0A7R8X3T7"/>
<protein>
    <recommendedName>
        <fullName evidence="5">RING-type domain-containing protein</fullName>
    </recommendedName>
</protein>
<dbReference type="InterPro" id="IPR001841">
    <property type="entry name" value="Znf_RING"/>
</dbReference>
<evidence type="ECO:0000259" key="5">
    <source>
        <dbReference type="PROSITE" id="PS50089"/>
    </source>
</evidence>
<dbReference type="GO" id="GO:0008270">
    <property type="term" value="F:zinc ion binding"/>
    <property type="evidence" value="ECO:0007669"/>
    <property type="project" value="UniProtKB-KW"/>
</dbReference>
<dbReference type="EMBL" id="CAJPEV010000024">
    <property type="protein sequence ID" value="CAG0878981.1"/>
    <property type="molecule type" value="Genomic_DNA"/>
</dbReference>
<evidence type="ECO:0000256" key="1">
    <source>
        <dbReference type="ARBA" id="ARBA00022771"/>
    </source>
</evidence>
<dbReference type="PROSITE" id="PS50089">
    <property type="entry name" value="ZF_RING_2"/>
    <property type="match status" value="1"/>
</dbReference>
<sequence>MEVSFLATAMNLFSDRSRLEDFARQVGQIRRKHDEPHGFILASGIERKLARKSGDELGNPMAATKKLRRSESEHKEDALAESTTEIQADECANHIEFKEKKFTGVLSLQCVICVNARATMETLPCGHRVVCRRCFVKTIQVAVSQRLLPLRCVICRTKVLRLTQQNQHSNSDYSCQCPNSASISSGLSSVSSCSWSSVGSSSSSMGKPKHGKKAPHSNPLQSSKRFSSRCHLSHVSSPRARFETLDDRVVMATFACTNPGRGVGRKGSSRSPSPRTTTTPTPTTPPPPATPTTKRTTKANIPDPGDGRSPDLENPPSAEFHNLPPIVQFQLEYRRGRAEAYRSTRIRERRDQNVKPLLSKFLSLAKVSLVLSLGIQMRGKPGISSGRKARKKPGTSPAEVGVNPIITCFITCIILIDYRSRQRQQQ</sequence>
<reference evidence="6" key="1">
    <citation type="submission" date="2020-11" db="EMBL/GenBank/DDBJ databases">
        <authorList>
            <person name="Tran Van P."/>
        </authorList>
    </citation>
    <scope>NUCLEOTIDE SEQUENCE</scope>
</reference>
<dbReference type="EMBL" id="LR899541">
    <property type="protein sequence ID" value="CAD7240336.1"/>
    <property type="molecule type" value="Genomic_DNA"/>
</dbReference>
<proteinExistence type="predicted"/>
<name>A0A7R8X3T7_9CRUS</name>
<dbReference type="Pfam" id="PF13920">
    <property type="entry name" value="zf-C3HC4_3"/>
    <property type="match status" value="1"/>
</dbReference>
<dbReference type="SUPFAM" id="SSF57850">
    <property type="entry name" value="RING/U-box"/>
    <property type="match status" value="1"/>
</dbReference>
<keyword evidence="2" id="KW-0862">Zinc</keyword>
<dbReference type="Gene3D" id="3.30.40.10">
    <property type="entry name" value="Zinc/RING finger domain, C3HC4 (zinc finger)"/>
    <property type="match status" value="1"/>
</dbReference>
<feature type="compositionally biased region" description="Low complexity" evidence="4">
    <location>
        <begin position="271"/>
        <end position="281"/>
    </location>
</feature>
<gene>
    <name evidence="6" type="ORF">DSTB1V02_LOCUS361</name>
</gene>
<feature type="domain" description="RING-type" evidence="5">
    <location>
        <begin position="110"/>
        <end position="156"/>
    </location>
</feature>
<feature type="region of interest" description="Disordered" evidence="4">
    <location>
        <begin position="201"/>
        <end position="230"/>
    </location>
</feature>
<organism evidence="6">
    <name type="scientific">Darwinula stevensoni</name>
    <dbReference type="NCBI Taxonomy" id="69355"/>
    <lineage>
        <taxon>Eukaryota</taxon>
        <taxon>Metazoa</taxon>
        <taxon>Ecdysozoa</taxon>
        <taxon>Arthropoda</taxon>
        <taxon>Crustacea</taxon>
        <taxon>Oligostraca</taxon>
        <taxon>Ostracoda</taxon>
        <taxon>Podocopa</taxon>
        <taxon>Podocopida</taxon>
        <taxon>Darwinulocopina</taxon>
        <taxon>Darwinuloidea</taxon>
        <taxon>Darwinulidae</taxon>
        <taxon>Darwinula</taxon>
    </lineage>
</organism>
<dbReference type="InterPro" id="IPR013083">
    <property type="entry name" value="Znf_RING/FYVE/PHD"/>
</dbReference>
<evidence type="ECO:0000256" key="2">
    <source>
        <dbReference type="ARBA" id="ARBA00022833"/>
    </source>
</evidence>
<evidence type="ECO:0000256" key="4">
    <source>
        <dbReference type="SAM" id="MobiDB-lite"/>
    </source>
</evidence>
<keyword evidence="7" id="KW-1185">Reference proteome</keyword>
<feature type="region of interest" description="Disordered" evidence="4">
    <location>
        <begin position="257"/>
        <end position="321"/>
    </location>
</feature>